<dbReference type="SMART" id="SM00065">
    <property type="entry name" value="GAF"/>
    <property type="match status" value="1"/>
</dbReference>
<dbReference type="SMART" id="SM00388">
    <property type="entry name" value="HisKA"/>
    <property type="match status" value="1"/>
</dbReference>
<dbReference type="RefSeq" id="WP_271920837.1">
    <property type="nucleotide sequence ID" value="NZ_JAQNDO010000001.1"/>
</dbReference>
<organism evidence="7 8">
    <name type="scientific">Polyangium mundeleinium</name>
    <dbReference type="NCBI Taxonomy" id="2995306"/>
    <lineage>
        <taxon>Bacteria</taxon>
        <taxon>Pseudomonadati</taxon>
        <taxon>Myxococcota</taxon>
        <taxon>Polyangia</taxon>
        <taxon>Polyangiales</taxon>
        <taxon>Polyangiaceae</taxon>
        <taxon>Polyangium</taxon>
    </lineage>
</organism>
<dbReference type="Gene3D" id="3.40.50.300">
    <property type="entry name" value="P-loop containing nucleotide triphosphate hydrolases"/>
    <property type="match status" value="1"/>
</dbReference>
<dbReference type="CDD" id="cd14014">
    <property type="entry name" value="STKc_PknB_like"/>
    <property type="match status" value="1"/>
</dbReference>
<dbReference type="Gene3D" id="1.10.287.130">
    <property type="match status" value="1"/>
</dbReference>
<dbReference type="InterPro" id="IPR000719">
    <property type="entry name" value="Prot_kinase_dom"/>
</dbReference>
<dbReference type="Gene3D" id="3.30.565.10">
    <property type="entry name" value="Histidine kinase-like ATPase, C-terminal domain"/>
    <property type="match status" value="1"/>
</dbReference>
<dbReference type="InterPro" id="IPR036890">
    <property type="entry name" value="HATPase_C_sf"/>
</dbReference>
<dbReference type="SUPFAM" id="SSF55874">
    <property type="entry name" value="ATPase domain of HSP90 chaperone/DNA topoisomerase II/histidine kinase"/>
    <property type="match status" value="1"/>
</dbReference>
<dbReference type="InterPro" id="IPR005467">
    <property type="entry name" value="His_kinase_dom"/>
</dbReference>
<sequence>MSLFPGYEITTKLHETTRTLVYRGRRTHDGLPVVLKVLRLDRPRPEELARFRREYEITSGLKLDGVIRTHELLRHDGRLAIVLEDFGADPLSAFRVRARLPIAELLPIMAELARILGEVHGRNIIHKDVNPSNIVIHPETREIKLIDFGIATALSRESAPMRDLNVLEGTLRYVSPEQTGRTNRAVDHRADLYSLGITFYELLTGHVPFESSDVVELVHQHIAREPVPPHERAPEIPAAVSDITRKLLAKSPEDRYQTAFGLAADLEACVAALEEGRPIEKFPLGRRDVPDKLQIPQKLYGREAEIGKLLSTFDRVSEGKAEMVLVAGYSGVGKSALVNEVHEPILAKRGYFVSGKFDQLNRDVPYSSLIQAFRDLVRQFLTESEGHLALWQKRLSAALGSNGQVILDVLPEVELIVGAQPPISPLPANEAQNRFHFVFQSFVRALTAGGHPLVIFLDDLQWADAPSLKLLHLLVTDPDMKHLLVIGAYRDNEVGSGHPLRLTLEALEKAGAPVTELSLSPLSIEHVEQLVDDAVRSGEGTLSLAEIALEKTGGNPFFLGQFLRSLADERLLRFDPSAAQWRWDLGEIRRRDMTDNVVELMAAKIQRLPERAQRVLELAACIGARFELATLAKVHDHPLIETATGLWDALREGLVVPIGDAYQLAEPAVLESTDAIPDAHYKFLHDRVQQAAYSLIAEHRRAEIHLQIGRLLLERTPPEKLDERLFDVISQLDQGSERIESPEERAEVARLNLIAGKKAKASAAYEPALHYLDAGIRLLPPGSFLERYELAFELYIEATGAAYLNGDFERAQRLSQSALEHARTALDKVRIHELRMLFHTARIEFDATIRVGLQALELLGAPLPEDIDTNGMLARYAETAALIGDRPVESLAYLPDMADPTQAARLRLLVTLTAPVYIGKPMLFVPVVCEMVKLCVEHGHSPLSPFAFAEYGVVRSAFGDPDAGNVYGDLAIRLMNRFDARALRAKVYTLVGSFIKIWKEHLRVSFDFLREAVTTGLDVGDHEFVGYSAAIHAAAIFYAGEPLDVVVADVAQHIDVLARVKQEHGLSFARIVRQTVLNLMGKSKDPILLVGESLDERTAIRHFLEVKSENALGLLHISKCMLAYLFGDTVLAIEAANAAKPYLNALTGHMTAGQLPLYHSLALLRAARVARPEKRAALLAQVDENQALVKRWADQAPANYLHKYELVEAVRAWLLGRAAEAMDLFERAIKGAAKNGFVQEEALAYELAAEHYLELGRTKIAATYMGEARYGYVRWGASAKVAALNKEHAELLGSAAPPPPSTAQGPATVNLGVESTTGSGGESIDLATVMKAARAISGEIVLERLSSTLMRILLENAGAQRGFLILEREGQHVVAVEHTIDQVDVITHDATPLDQEKRLSAAIVKYVSRTRESVVLRDAAREGRFTADPYIASARPKSVLCAPLLDRGAVTAIIYLENNLIAGAFTASRLDVLRLLLSQAALSLHNARLFADLEKTSTRLRASNDLLEEYSRTLEQKVDERTRELSVKNAELGSTLEQLRDTQQQLVMQEKLASLGALTAGIAHEMKNPLNFIINFAELSSGLVTELDEGLTQLDGAATPDTIEEIQETLSLLGQNVAKIGEHGVRANHIVNGMLLHSRAGGGKHEPADLNAALAEGLDLAYHGYRGKLPGFHLKIENDCDASIGLVEIAVQDMVRVFINVINNACYAMQEKQRTAGPGYAPTLGIRTRGDGSLVEVRIRDNGTGIQDEILGKVFNPFFTTKPPGEGTGLGLSICYDTVVQGHRGSMQVHTAQGEYTEFVITLPRRQKQPGGTAGPASSGGADSRKTISSR</sequence>
<dbReference type="PANTHER" id="PTHR43642">
    <property type="entry name" value="HYBRID SIGNAL TRANSDUCTION HISTIDINE KINASE G"/>
    <property type="match status" value="1"/>
</dbReference>
<dbReference type="PROSITE" id="PS50011">
    <property type="entry name" value="PROTEIN_KINASE_DOM"/>
    <property type="match status" value="1"/>
</dbReference>
<dbReference type="InterPro" id="IPR036097">
    <property type="entry name" value="HisK_dim/P_sf"/>
</dbReference>
<name>A0ABT5ERC5_9BACT</name>
<dbReference type="InterPro" id="IPR029016">
    <property type="entry name" value="GAF-like_dom_sf"/>
</dbReference>
<dbReference type="SMART" id="SM00387">
    <property type="entry name" value="HATPase_c"/>
    <property type="match status" value="1"/>
</dbReference>
<dbReference type="InterPro" id="IPR027417">
    <property type="entry name" value="P-loop_NTPase"/>
</dbReference>
<dbReference type="Pfam" id="PF01590">
    <property type="entry name" value="GAF"/>
    <property type="match status" value="1"/>
</dbReference>
<dbReference type="Gene3D" id="3.30.450.40">
    <property type="match status" value="1"/>
</dbReference>
<evidence type="ECO:0000259" key="6">
    <source>
        <dbReference type="PROSITE" id="PS50109"/>
    </source>
</evidence>
<feature type="domain" description="Protein kinase" evidence="5">
    <location>
        <begin position="7"/>
        <end position="270"/>
    </location>
</feature>
<dbReference type="InterPro" id="IPR003661">
    <property type="entry name" value="HisK_dim/P_dom"/>
</dbReference>
<dbReference type="CDD" id="cd00082">
    <property type="entry name" value="HisKA"/>
    <property type="match status" value="1"/>
</dbReference>
<evidence type="ECO:0000259" key="5">
    <source>
        <dbReference type="PROSITE" id="PS50011"/>
    </source>
</evidence>
<dbReference type="InterPro" id="IPR011990">
    <property type="entry name" value="TPR-like_helical_dom_sf"/>
</dbReference>
<dbReference type="InterPro" id="IPR003594">
    <property type="entry name" value="HATPase_dom"/>
</dbReference>
<feature type="region of interest" description="Disordered" evidence="4">
    <location>
        <begin position="1806"/>
        <end position="1831"/>
    </location>
</feature>
<dbReference type="Pfam" id="PF02518">
    <property type="entry name" value="HATPase_c"/>
    <property type="match status" value="1"/>
</dbReference>
<evidence type="ECO:0000256" key="4">
    <source>
        <dbReference type="SAM" id="MobiDB-lite"/>
    </source>
</evidence>
<dbReference type="Pfam" id="PF13191">
    <property type="entry name" value="AAA_16"/>
    <property type="match status" value="1"/>
</dbReference>
<dbReference type="InterPro" id="IPR053159">
    <property type="entry name" value="Hybrid_Histidine_Kinase"/>
</dbReference>
<protein>
    <recommendedName>
        <fullName evidence="2">histidine kinase</fullName>
        <ecNumber evidence="2">2.7.13.3</ecNumber>
    </recommendedName>
</protein>
<keyword evidence="3" id="KW-0597">Phosphoprotein</keyword>
<comment type="caution">
    <text evidence="7">The sequence shown here is derived from an EMBL/GenBank/DDBJ whole genome shotgun (WGS) entry which is preliminary data.</text>
</comment>
<dbReference type="PANTHER" id="PTHR43642:SF1">
    <property type="entry name" value="HYBRID SIGNAL TRANSDUCTION HISTIDINE KINASE G"/>
    <property type="match status" value="1"/>
</dbReference>
<dbReference type="Pfam" id="PF00069">
    <property type="entry name" value="Pkinase"/>
    <property type="match status" value="1"/>
</dbReference>
<feature type="domain" description="Histidine kinase" evidence="6">
    <location>
        <begin position="1561"/>
        <end position="1807"/>
    </location>
</feature>
<evidence type="ECO:0000313" key="7">
    <source>
        <dbReference type="EMBL" id="MDC0744383.1"/>
    </source>
</evidence>
<keyword evidence="8" id="KW-1185">Reference proteome</keyword>
<reference evidence="7 8" key="1">
    <citation type="submission" date="2022-11" db="EMBL/GenBank/DDBJ databases">
        <title>Minimal conservation of predation-associated metabolite biosynthetic gene clusters underscores biosynthetic potential of Myxococcota including descriptions for ten novel species: Archangium lansinium sp. nov., Myxococcus landrumus sp. nov., Nannocystis bai.</title>
        <authorList>
            <person name="Ahearne A."/>
            <person name="Stevens C."/>
            <person name="Dowd S."/>
        </authorList>
    </citation>
    <scope>NUCLEOTIDE SEQUENCE [LARGE SCALE GENOMIC DNA]</scope>
    <source>
        <strain evidence="7 8">RJM3</strain>
    </source>
</reference>
<evidence type="ECO:0000256" key="3">
    <source>
        <dbReference type="ARBA" id="ARBA00022553"/>
    </source>
</evidence>
<dbReference type="Gene3D" id="1.10.510.10">
    <property type="entry name" value="Transferase(Phosphotransferase) domain 1"/>
    <property type="match status" value="1"/>
</dbReference>
<dbReference type="SUPFAM" id="SSF47384">
    <property type="entry name" value="Homodimeric domain of signal transducing histidine kinase"/>
    <property type="match status" value="1"/>
</dbReference>
<dbReference type="InterPro" id="IPR003018">
    <property type="entry name" value="GAF"/>
</dbReference>
<dbReference type="SUPFAM" id="SSF48452">
    <property type="entry name" value="TPR-like"/>
    <property type="match status" value="1"/>
</dbReference>
<accession>A0ABT5ERC5</accession>
<evidence type="ECO:0000256" key="2">
    <source>
        <dbReference type="ARBA" id="ARBA00012438"/>
    </source>
</evidence>
<dbReference type="InterPro" id="IPR004358">
    <property type="entry name" value="Sig_transdc_His_kin-like_C"/>
</dbReference>
<dbReference type="InterPro" id="IPR041664">
    <property type="entry name" value="AAA_16"/>
</dbReference>
<dbReference type="InterPro" id="IPR011009">
    <property type="entry name" value="Kinase-like_dom_sf"/>
</dbReference>
<dbReference type="Proteomes" id="UP001221411">
    <property type="component" value="Unassembled WGS sequence"/>
</dbReference>
<evidence type="ECO:0000256" key="1">
    <source>
        <dbReference type="ARBA" id="ARBA00000085"/>
    </source>
</evidence>
<dbReference type="SUPFAM" id="SSF52540">
    <property type="entry name" value="P-loop containing nucleoside triphosphate hydrolases"/>
    <property type="match status" value="1"/>
</dbReference>
<dbReference type="PROSITE" id="PS50109">
    <property type="entry name" value="HIS_KIN"/>
    <property type="match status" value="1"/>
</dbReference>
<dbReference type="SUPFAM" id="SSF55781">
    <property type="entry name" value="GAF domain-like"/>
    <property type="match status" value="1"/>
</dbReference>
<gene>
    <name evidence="7" type="ORF">POL67_23835</name>
</gene>
<dbReference type="EC" id="2.7.13.3" evidence="2"/>
<dbReference type="EMBL" id="JAQNDO010000001">
    <property type="protein sequence ID" value="MDC0744383.1"/>
    <property type="molecule type" value="Genomic_DNA"/>
</dbReference>
<proteinExistence type="predicted"/>
<dbReference type="PRINTS" id="PR00344">
    <property type="entry name" value="BCTRLSENSOR"/>
</dbReference>
<dbReference type="Gene3D" id="3.30.200.20">
    <property type="entry name" value="Phosphorylase Kinase, domain 1"/>
    <property type="match status" value="1"/>
</dbReference>
<evidence type="ECO:0000313" key="8">
    <source>
        <dbReference type="Proteomes" id="UP001221411"/>
    </source>
</evidence>
<dbReference type="SUPFAM" id="SSF56112">
    <property type="entry name" value="Protein kinase-like (PK-like)"/>
    <property type="match status" value="1"/>
</dbReference>
<comment type="catalytic activity">
    <reaction evidence="1">
        <text>ATP + protein L-histidine = ADP + protein N-phospho-L-histidine.</text>
        <dbReference type="EC" id="2.7.13.3"/>
    </reaction>
</comment>